<dbReference type="HOGENOM" id="CLU_146749_2_0_10"/>
<dbReference type="InterPro" id="IPR015867">
    <property type="entry name" value="N-reg_PII/ATP_PRibTrfase_C"/>
</dbReference>
<dbReference type="Gene3D" id="3.30.70.120">
    <property type="match status" value="1"/>
</dbReference>
<dbReference type="PANTHER" id="PTHR35983:SF1">
    <property type="entry name" value="UPF0166 PROTEIN TM_0021"/>
    <property type="match status" value="1"/>
</dbReference>
<proteinExistence type="inferred from homology"/>
<gene>
    <name evidence="2" type="ordered locus">Cphamn1_0201</name>
</gene>
<dbReference type="PANTHER" id="PTHR35983">
    <property type="entry name" value="UPF0166 PROTEIN TM_0021"/>
    <property type="match status" value="1"/>
</dbReference>
<sequence>MEFENRQLLRIYVSEQAKYHHRPFYEVVIARAKEFGIPGATVFKGILSYGMSGQVHTAKILELSQNLPMVIEIMDDQERIAGFLLSIEALAEESGTHVHLALEEVLSAVIRSE</sequence>
<name>B3EKJ6_CHLPB</name>
<dbReference type="SUPFAM" id="SSF54913">
    <property type="entry name" value="GlnB-like"/>
    <property type="match status" value="1"/>
</dbReference>
<organism evidence="2">
    <name type="scientific">Chlorobium phaeobacteroides (strain BS1)</name>
    <dbReference type="NCBI Taxonomy" id="331678"/>
    <lineage>
        <taxon>Bacteria</taxon>
        <taxon>Pseudomonadati</taxon>
        <taxon>Chlorobiota</taxon>
        <taxon>Chlorobiia</taxon>
        <taxon>Chlorobiales</taxon>
        <taxon>Chlorobiaceae</taxon>
        <taxon>Chlorobium/Pelodictyon group</taxon>
        <taxon>Chlorobium</taxon>
    </lineage>
</organism>
<reference evidence="2" key="1">
    <citation type="submission" date="2008-06" db="EMBL/GenBank/DDBJ databases">
        <title>Complete sequence of Chlorobium phaeobacteroides BS1.</title>
        <authorList>
            <consortium name="US DOE Joint Genome Institute"/>
            <person name="Lucas S."/>
            <person name="Copeland A."/>
            <person name="Lapidus A."/>
            <person name="Glavina del Rio T."/>
            <person name="Dalin E."/>
            <person name="Tice H."/>
            <person name="Bruce D."/>
            <person name="Goodwin L."/>
            <person name="Pitluck S."/>
            <person name="Schmutz J."/>
            <person name="Larimer F."/>
            <person name="Land M."/>
            <person name="Hauser L."/>
            <person name="Kyrpides N."/>
            <person name="Ovchinnikova G."/>
            <person name="Li T."/>
            <person name="Liu Z."/>
            <person name="Zhao F."/>
            <person name="Overmann J."/>
            <person name="Bryant D.A."/>
            <person name="Richardson P."/>
        </authorList>
    </citation>
    <scope>NUCLEOTIDE SEQUENCE [LARGE SCALE GENOMIC DNA]</scope>
    <source>
        <strain evidence="2">BS1</strain>
    </source>
</reference>
<dbReference type="OrthoDB" id="9795599at2"/>
<evidence type="ECO:0000313" key="2">
    <source>
        <dbReference type="EMBL" id="ACE03174.1"/>
    </source>
</evidence>
<protein>
    <submittedName>
        <fullName evidence="2">Uncharacterized protein</fullName>
    </submittedName>
</protein>
<dbReference type="EMBL" id="CP001101">
    <property type="protein sequence ID" value="ACE03174.1"/>
    <property type="molecule type" value="Genomic_DNA"/>
</dbReference>
<dbReference type="eggNOG" id="COG1993">
    <property type="taxonomic scope" value="Bacteria"/>
</dbReference>
<dbReference type="InterPro" id="IPR011322">
    <property type="entry name" value="N-reg_PII-like_a/b"/>
</dbReference>
<evidence type="ECO:0000256" key="1">
    <source>
        <dbReference type="ARBA" id="ARBA00010554"/>
    </source>
</evidence>
<dbReference type="InterPro" id="IPR003793">
    <property type="entry name" value="UPF0166"/>
</dbReference>
<dbReference type="Pfam" id="PF02641">
    <property type="entry name" value="DUF190"/>
    <property type="match status" value="1"/>
</dbReference>
<dbReference type="KEGG" id="cpb:Cphamn1_0201"/>
<comment type="similarity">
    <text evidence="1">Belongs to the UPF0166 family.</text>
</comment>
<dbReference type="AlphaFoldDB" id="B3EKJ6"/>
<accession>B3EKJ6</accession>